<sequence>MEKNVGGYDRTVRLVLGPVLGIISLAALAGYVSLGFGPLSTGAVAALFGLVSLVLIITGATQQCVLNRVIGLNTYRPERSTETEETVQSRKSV</sequence>
<keyword evidence="1" id="KW-1133">Transmembrane helix</keyword>
<dbReference type="EMBL" id="JBHUDK010000014">
    <property type="protein sequence ID" value="MFD1600370.1"/>
    <property type="molecule type" value="Genomic_DNA"/>
</dbReference>
<keyword evidence="1" id="KW-0472">Membrane</keyword>
<protein>
    <submittedName>
        <fullName evidence="3">DUF2892 domain-containing protein</fullName>
    </submittedName>
</protein>
<keyword evidence="1" id="KW-0812">Transmembrane</keyword>
<evidence type="ECO:0000259" key="2">
    <source>
        <dbReference type="Pfam" id="PF11127"/>
    </source>
</evidence>
<organism evidence="3 4">
    <name type="scientific">Halobellus rarus</name>
    <dbReference type="NCBI Taxonomy" id="1126237"/>
    <lineage>
        <taxon>Archaea</taxon>
        <taxon>Methanobacteriati</taxon>
        <taxon>Methanobacteriota</taxon>
        <taxon>Stenosarchaea group</taxon>
        <taxon>Halobacteria</taxon>
        <taxon>Halobacteriales</taxon>
        <taxon>Haloferacaceae</taxon>
        <taxon>Halobellus</taxon>
    </lineage>
</organism>
<evidence type="ECO:0000313" key="4">
    <source>
        <dbReference type="Proteomes" id="UP001597085"/>
    </source>
</evidence>
<feature type="transmembrane region" description="Helical" evidence="1">
    <location>
        <begin position="39"/>
        <end position="58"/>
    </location>
</feature>
<keyword evidence="4" id="KW-1185">Reference proteome</keyword>
<name>A0ABD6CRI3_9EURY</name>
<comment type="caution">
    <text evidence="3">The sequence shown here is derived from an EMBL/GenBank/DDBJ whole genome shotgun (WGS) entry which is preliminary data.</text>
</comment>
<dbReference type="Pfam" id="PF11127">
    <property type="entry name" value="YgaP-like_TM"/>
    <property type="match status" value="1"/>
</dbReference>
<reference evidence="3 4" key="1">
    <citation type="journal article" date="2019" name="Int. J. Syst. Evol. Microbiol.">
        <title>The Global Catalogue of Microorganisms (GCM) 10K type strain sequencing project: providing services to taxonomists for standard genome sequencing and annotation.</title>
        <authorList>
            <consortium name="The Broad Institute Genomics Platform"/>
            <consortium name="The Broad Institute Genome Sequencing Center for Infectious Disease"/>
            <person name="Wu L."/>
            <person name="Ma J."/>
        </authorList>
    </citation>
    <scope>NUCLEOTIDE SEQUENCE [LARGE SCALE GENOMIC DNA]</scope>
    <source>
        <strain evidence="3 4">CGMCC 1.12121</strain>
    </source>
</reference>
<dbReference type="AlphaFoldDB" id="A0ABD6CRI3"/>
<gene>
    <name evidence="3" type="ORF">ACFSBX_15600</name>
</gene>
<feature type="domain" description="Inner membrane protein YgaP-like transmembrane" evidence="2">
    <location>
        <begin position="1"/>
        <end position="76"/>
    </location>
</feature>
<feature type="transmembrane region" description="Helical" evidence="1">
    <location>
        <begin position="12"/>
        <end position="33"/>
    </location>
</feature>
<dbReference type="RefSeq" id="WP_256421907.1">
    <property type="nucleotide sequence ID" value="NZ_JANHDI010000009.1"/>
</dbReference>
<evidence type="ECO:0000313" key="3">
    <source>
        <dbReference type="EMBL" id="MFD1600370.1"/>
    </source>
</evidence>
<dbReference type="Proteomes" id="UP001597085">
    <property type="component" value="Unassembled WGS sequence"/>
</dbReference>
<accession>A0ABD6CRI3</accession>
<evidence type="ECO:0000256" key="1">
    <source>
        <dbReference type="SAM" id="Phobius"/>
    </source>
</evidence>
<proteinExistence type="predicted"/>
<dbReference type="InterPro" id="IPR021309">
    <property type="entry name" value="YgaP-like_TM"/>
</dbReference>